<evidence type="ECO:0008006" key="4">
    <source>
        <dbReference type="Google" id="ProtNLM"/>
    </source>
</evidence>
<organism evidence="2 3">
    <name type="scientific">Gymnopilus junonius</name>
    <name type="common">Spectacular rustgill mushroom</name>
    <name type="synonym">Gymnopilus spectabilis subsp. junonius</name>
    <dbReference type="NCBI Taxonomy" id="109634"/>
    <lineage>
        <taxon>Eukaryota</taxon>
        <taxon>Fungi</taxon>
        <taxon>Dikarya</taxon>
        <taxon>Basidiomycota</taxon>
        <taxon>Agaricomycotina</taxon>
        <taxon>Agaricomycetes</taxon>
        <taxon>Agaricomycetidae</taxon>
        <taxon>Agaricales</taxon>
        <taxon>Agaricineae</taxon>
        <taxon>Hymenogastraceae</taxon>
        <taxon>Gymnopilus</taxon>
    </lineage>
</organism>
<dbReference type="InterPro" id="IPR036770">
    <property type="entry name" value="Ankyrin_rpt-contain_sf"/>
</dbReference>
<dbReference type="PROSITE" id="PS50297">
    <property type="entry name" value="ANK_REP_REGION"/>
    <property type="match status" value="1"/>
</dbReference>
<dbReference type="OrthoDB" id="194358at2759"/>
<evidence type="ECO:0000313" key="2">
    <source>
        <dbReference type="EMBL" id="KAF8875344.1"/>
    </source>
</evidence>
<evidence type="ECO:0000256" key="1">
    <source>
        <dbReference type="PROSITE-ProRule" id="PRU00023"/>
    </source>
</evidence>
<name>A0A9P5NA45_GYMJU</name>
<dbReference type="AlphaFoldDB" id="A0A9P5NA45"/>
<keyword evidence="3" id="KW-1185">Reference proteome</keyword>
<accession>A0A9P5NA45</accession>
<protein>
    <recommendedName>
        <fullName evidence="4">Ankyrin repeat protein</fullName>
    </recommendedName>
</protein>
<proteinExistence type="predicted"/>
<gene>
    <name evidence="2" type="ORF">CPB84DRAFT_1884884</name>
</gene>
<dbReference type="InterPro" id="IPR002110">
    <property type="entry name" value="Ankyrin_rpt"/>
</dbReference>
<dbReference type="Gene3D" id="1.25.40.20">
    <property type="entry name" value="Ankyrin repeat-containing domain"/>
    <property type="match status" value="1"/>
</dbReference>
<dbReference type="SUPFAM" id="SSF48403">
    <property type="entry name" value="Ankyrin repeat"/>
    <property type="match status" value="1"/>
</dbReference>
<dbReference type="PROSITE" id="PS50088">
    <property type="entry name" value="ANK_REPEAT"/>
    <property type="match status" value="1"/>
</dbReference>
<evidence type="ECO:0000313" key="3">
    <source>
        <dbReference type="Proteomes" id="UP000724874"/>
    </source>
</evidence>
<sequence length="63" mass="7170">MLQINLAIQHSYTCCLEEPCSYCESLLSKDGLDINAKDRKGKTALFYATQKNHSEIVELLSQY</sequence>
<feature type="repeat" description="ANK" evidence="1">
    <location>
        <begin position="40"/>
        <end position="63"/>
    </location>
</feature>
<feature type="non-terminal residue" evidence="2">
    <location>
        <position position="63"/>
    </location>
</feature>
<reference evidence="2" key="1">
    <citation type="submission" date="2020-11" db="EMBL/GenBank/DDBJ databases">
        <authorList>
            <consortium name="DOE Joint Genome Institute"/>
            <person name="Ahrendt S."/>
            <person name="Riley R."/>
            <person name="Andreopoulos W."/>
            <person name="LaButti K."/>
            <person name="Pangilinan J."/>
            <person name="Ruiz-duenas F.J."/>
            <person name="Barrasa J.M."/>
            <person name="Sanchez-Garcia M."/>
            <person name="Camarero S."/>
            <person name="Miyauchi S."/>
            <person name="Serrano A."/>
            <person name="Linde D."/>
            <person name="Babiker R."/>
            <person name="Drula E."/>
            <person name="Ayuso-Fernandez I."/>
            <person name="Pacheco R."/>
            <person name="Padilla G."/>
            <person name="Ferreira P."/>
            <person name="Barriuso J."/>
            <person name="Kellner H."/>
            <person name="Castanera R."/>
            <person name="Alfaro M."/>
            <person name="Ramirez L."/>
            <person name="Pisabarro A.G."/>
            <person name="Kuo A."/>
            <person name="Tritt A."/>
            <person name="Lipzen A."/>
            <person name="He G."/>
            <person name="Yan M."/>
            <person name="Ng V."/>
            <person name="Cullen D."/>
            <person name="Martin F."/>
            <person name="Rosso M.-N."/>
            <person name="Henrissat B."/>
            <person name="Hibbett D."/>
            <person name="Martinez A.T."/>
            <person name="Grigoriev I.V."/>
        </authorList>
    </citation>
    <scope>NUCLEOTIDE SEQUENCE</scope>
    <source>
        <strain evidence="2">AH 44721</strain>
    </source>
</reference>
<dbReference type="Pfam" id="PF13637">
    <property type="entry name" value="Ank_4"/>
    <property type="match status" value="1"/>
</dbReference>
<keyword evidence="1" id="KW-0040">ANK repeat</keyword>
<dbReference type="EMBL" id="JADNYJ010000198">
    <property type="protein sequence ID" value="KAF8875344.1"/>
    <property type="molecule type" value="Genomic_DNA"/>
</dbReference>
<comment type="caution">
    <text evidence="2">The sequence shown here is derived from an EMBL/GenBank/DDBJ whole genome shotgun (WGS) entry which is preliminary data.</text>
</comment>
<dbReference type="Proteomes" id="UP000724874">
    <property type="component" value="Unassembled WGS sequence"/>
</dbReference>